<gene>
    <name evidence="2" type="ORF">ACFP56_07150</name>
</gene>
<keyword evidence="1" id="KW-0472">Membrane</keyword>
<organism evidence="2 3">
    <name type="scientific">Paenibacillus septentrionalis</name>
    <dbReference type="NCBI Taxonomy" id="429342"/>
    <lineage>
        <taxon>Bacteria</taxon>
        <taxon>Bacillati</taxon>
        <taxon>Bacillota</taxon>
        <taxon>Bacilli</taxon>
        <taxon>Bacillales</taxon>
        <taxon>Paenibacillaceae</taxon>
        <taxon>Paenibacillus</taxon>
    </lineage>
</organism>
<keyword evidence="1" id="KW-0812">Transmembrane</keyword>
<evidence type="ECO:0000313" key="2">
    <source>
        <dbReference type="EMBL" id="MFC6332398.1"/>
    </source>
</evidence>
<dbReference type="EMBL" id="JBHSTE010000002">
    <property type="protein sequence ID" value="MFC6332398.1"/>
    <property type="molecule type" value="Genomic_DNA"/>
</dbReference>
<evidence type="ECO:0000313" key="3">
    <source>
        <dbReference type="Proteomes" id="UP001596233"/>
    </source>
</evidence>
<evidence type="ECO:0000256" key="1">
    <source>
        <dbReference type="SAM" id="Phobius"/>
    </source>
</evidence>
<comment type="caution">
    <text evidence="2">The sequence shown here is derived from an EMBL/GenBank/DDBJ whole genome shotgun (WGS) entry which is preliminary data.</text>
</comment>
<protein>
    <recommendedName>
        <fullName evidence="4">DUF3951 domain-containing protein</fullName>
    </recommendedName>
</protein>
<feature type="transmembrane region" description="Helical" evidence="1">
    <location>
        <begin position="12"/>
        <end position="44"/>
    </location>
</feature>
<evidence type="ECO:0008006" key="4">
    <source>
        <dbReference type="Google" id="ProtNLM"/>
    </source>
</evidence>
<proteinExistence type="predicted"/>
<name>A0ABW1V1S0_9BACL</name>
<accession>A0ABW1V1S0</accession>
<sequence>MRTSNLGSYIVLLLIAIGIIVTLINHPLYVIIPVVLFGIIYYCIKRPPAFLSKYSKPQNNYRSAAKQSKAKKERSRSKTIPFKVIEGGRDDNDTPRYH</sequence>
<dbReference type="RefSeq" id="WP_379232720.1">
    <property type="nucleotide sequence ID" value="NZ_JBHSTE010000002.1"/>
</dbReference>
<reference evidence="3" key="1">
    <citation type="journal article" date="2019" name="Int. J. Syst. Evol. Microbiol.">
        <title>The Global Catalogue of Microorganisms (GCM) 10K type strain sequencing project: providing services to taxonomists for standard genome sequencing and annotation.</title>
        <authorList>
            <consortium name="The Broad Institute Genomics Platform"/>
            <consortium name="The Broad Institute Genome Sequencing Center for Infectious Disease"/>
            <person name="Wu L."/>
            <person name="Ma J."/>
        </authorList>
    </citation>
    <scope>NUCLEOTIDE SEQUENCE [LARGE SCALE GENOMIC DNA]</scope>
    <source>
        <strain evidence="3">PCU 280</strain>
    </source>
</reference>
<keyword evidence="3" id="KW-1185">Reference proteome</keyword>
<dbReference type="Proteomes" id="UP001596233">
    <property type="component" value="Unassembled WGS sequence"/>
</dbReference>
<keyword evidence="1" id="KW-1133">Transmembrane helix</keyword>